<dbReference type="EMBL" id="AJWJ01000179">
    <property type="protein sequence ID" value="KAF2073855.1"/>
    <property type="molecule type" value="Genomic_DNA"/>
</dbReference>
<dbReference type="InterPro" id="IPR002124">
    <property type="entry name" value="Cyt_c_oxidase_su5b"/>
</dbReference>
<comment type="caution">
    <text evidence="3">The sequence shown here is derived from an EMBL/GenBank/DDBJ whole genome shotgun (WGS) entry which is preliminary data.</text>
</comment>
<dbReference type="GO" id="GO:0006123">
    <property type="term" value="P:mitochondrial electron transport, cytochrome c to oxygen"/>
    <property type="evidence" value="ECO:0007669"/>
    <property type="project" value="InterPro"/>
</dbReference>
<dbReference type="AlphaFoldDB" id="A0A8J4PUL5"/>
<organism evidence="3 4">
    <name type="scientific">Polysphondylium violaceum</name>
    <dbReference type="NCBI Taxonomy" id="133409"/>
    <lineage>
        <taxon>Eukaryota</taxon>
        <taxon>Amoebozoa</taxon>
        <taxon>Evosea</taxon>
        <taxon>Eumycetozoa</taxon>
        <taxon>Dictyostelia</taxon>
        <taxon>Dictyosteliales</taxon>
        <taxon>Dictyosteliaceae</taxon>
        <taxon>Polysphondylium</taxon>
    </lineage>
</organism>
<sequence>MSKLVKFLKELVTPSHSMEFFHKPKGSFDEVSEMNVVRRNLKREDFGHEALTGPFGTLKAPVIVESIFDQRIVGCEGGNGEEHEVSFHNLSTKKPLICLECGQVFKLNKIDSTNEVMYY</sequence>
<keyword evidence="4" id="KW-1185">Reference proteome</keyword>
<evidence type="ECO:0000256" key="2">
    <source>
        <dbReference type="ARBA" id="ARBA00022833"/>
    </source>
</evidence>
<evidence type="ECO:0008006" key="5">
    <source>
        <dbReference type="Google" id="ProtNLM"/>
    </source>
</evidence>
<protein>
    <recommendedName>
        <fullName evidence="5">Cytochrome c oxidase subunit V</fullName>
    </recommendedName>
</protein>
<evidence type="ECO:0000256" key="1">
    <source>
        <dbReference type="ARBA" id="ARBA00022723"/>
    </source>
</evidence>
<dbReference type="GO" id="GO:0005740">
    <property type="term" value="C:mitochondrial envelope"/>
    <property type="evidence" value="ECO:0007669"/>
    <property type="project" value="InterPro"/>
</dbReference>
<evidence type="ECO:0000313" key="3">
    <source>
        <dbReference type="EMBL" id="KAF2073855.1"/>
    </source>
</evidence>
<dbReference type="Proteomes" id="UP000695562">
    <property type="component" value="Unassembled WGS sequence"/>
</dbReference>
<dbReference type="SUPFAM" id="SSF57802">
    <property type="entry name" value="Rubredoxin-like"/>
    <property type="match status" value="1"/>
</dbReference>
<dbReference type="Gene3D" id="2.60.11.10">
    <property type="entry name" value="Cytochrome c oxidase, subunit Vb"/>
    <property type="match status" value="1"/>
</dbReference>
<dbReference type="GO" id="GO:0046872">
    <property type="term" value="F:metal ion binding"/>
    <property type="evidence" value="ECO:0007669"/>
    <property type="project" value="UniProtKB-KW"/>
</dbReference>
<evidence type="ECO:0000313" key="4">
    <source>
        <dbReference type="Proteomes" id="UP000695562"/>
    </source>
</evidence>
<dbReference type="Pfam" id="PF01215">
    <property type="entry name" value="COX5B"/>
    <property type="match status" value="1"/>
</dbReference>
<keyword evidence="2" id="KW-0862">Zinc</keyword>
<gene>
    <name evidence="3" type="ORF">CYY_004851</name>
</gene>
<reference evidence="3" key="1">
    <citation type="submission" date="2020-01" db="EMBL/GenBank/DDBJ databases">
        <title>Development of genomics and gene disruption for Polysphondylium violaceum indicates a role for the polyketide synthase stlB in stalk morphogenesis.</title>
        <authorList>
            <person name="Narita B."/>
            <person name="Kawabe Y."/>
            <person name="Kin K."/>
            <person name="Saito T."/>
            <person name="Gibbs R."/>
            <person name="Kuspa A."/>
            <person name="Muzny D."/>
            <person name="Queller D."/>
            <person name="Richards S."/>
            <person name="Strassman J."/>
            <person name="Sucgang R."/>
            <person name="Worley K."/>
            <person name="Schaap P."/>
        </authorList>
    </citation>
    <scope>NUCLEOTIDE SEQUENCE</scope>
    <source>
        <strain evidence="3">QSvi11</strain>
    </source>
</reference>
<dbReference type="InterPro" id="IPR036972">
    <property type="entry name" value="Cyt_c_oxidase_su5b_sf"/>
</dbReference>
<dbReference type="PANTHER" id="PTHR10122:SF0">
    <property type="entry name" value="CYTOCHROME C OXIDASE SUBUNIT 5B, ISOFORM A-RELATED"/>
    <property type="match status" value="1"/>
</dbReference>
<accession>A0A8J4PUL5</accession>
<dbReference type="OrthoDB" id="10249250at2759"/>
<dbReference type="GO" id="GO:0045277">
    <property type="term" value="C:respiratory chain complex IV"/>
    <property type="evidence" value="ECO:0007669"/>
    <property type="project" value="InterPro"/>
</dbReference>
<keyword evidence="1" id="KW-0479">Metal-binding</keyword>
<dbReference type="PANTHER" id="PTHR10122">
    <property type="entry name" value="CYTOCHROME C OXIDASE SUBUNIT 5B, MITOCHONDRIAL"/>
    <property type="match status" value="1"/>
</dbReference>
<name>A0A8J4PUL5_9MYCE</name>
<dbReference type="PROSITE" id="PS51359">
    <property type="entry name" value="COX5B_2"/>
    <property type="match status" value="1"/>
</dbReference>
<proteinExistence type="predicted"/>